<feature type="repeat" description="ARM" evidence="6">
    <location>
        <begin position="101"/>
        <end position="143"/>
    </location>
</feature>
<keyword evidence="8" id="KW-1185">Reference proteome</keyword>
<dbReference type="GO" id="GO:0005737">
    <property type="term" value="C:cytoplasm"/>
    <property type="evidence" value="ECO:0007669"/>
    <property type="project" value="UniProtKB-SubCell"/>
</dbReference>
<evidence type="ECO:0000256" key="4">
    <source>
        <dbReference type="ARBA" id="ARBA00022737"/>
    </source>
</evidence>
<dbReference type="FunFam" id="1.25.10.10:FF:001256">
    <property type="entry name" value="Armadillo repeat-containing protein"/>
    <property type="match status" value="1"/>
</dbReference>
<dbReference type="SMART" id="SM00185">
    <property type="entry name" value="ARM"/>
    <property type="match status" value="9"/>
</dbReference>
<evidence type="ECO:0000313" key="7">
    <source>
        <dbReference type="EMBL" id="KAK5575850.1"/>
    </source>
</evidence>
<keyword evidence="5" id="KW-0539">Nucleus</keyword>
<comment type="subcellular location">
    <subcellularLocation>
        <location evidence="2">Cytoplasm</location>
    </subcellularLocation>
    <subcellularLocation>
        <location evidence="1">Nucleus</location>
    </subcellularLocation>
</comment>
<evidence type="ECO:0000256" key="6">
    <source>
        <dbReference type="PROSITE-ProRule" id="PRU00259"/>
    </source>
</evidence>
<keyword evidence="4" id="KW-0677">Repeat</keyword>
<dbReference type="Pfam" id="PF00514">
    <property type="entry name" value="Arm"/>
    <property type="match status" value="1"/>
</dbReference>
<dbReference type="GO" id="GO:0005634">
    <property type="term" value="C:nucleus"/>
    <property type="evidence" value="ECO:0007669"/>
    <property type="project" value="UniProtKB-SubCell"/>
</dbReference>
<evidence type="ECO:0000256" key="2">
    <source>
        <dbReference type="ARBA" id="ARBA00004496"/>
    </source>
</evidence>
<dbReference type="Proteomes" id="UP001344447">
    <property type="component" value="Unassembled WGS sequence"/>
</dbReference>
<evidence type="ECO:0000313" key="8">
    <source>
        <dbReference type="Proteomes" id="UP001344447"/>
    </source>
</evidence>
<protein>
    <recommendedName>
        <fullName evidence="9">Armadillo repeat-containing protein 8</fullName>
    </recommendedName>
</protein>
<dbReference type="AlphaFoldDB" id="A0AAN7U0G5"/>
<dbReference type="Gene3D" id="1.25.10.10">
    <property type="entry name" value="Leucine-rich Repeat Variant"/>
    <property type="match status" value="2"/>
</dbReference>
<dbReference type="PROSITE" id="PS50176">
    <property type="entry name" value="ARM_REPEAT"/>
    <property type="match status" value="1"/>
</dbReference>
<proteinExistence type="predicted"/>
<name>A0AAN7U0G5_9MYCE</name>
<reference evidence="7 8" key="1">
    <citation type="submission" date="2023-11" db="EMBL/GenBank/DDBJ databases">
        <title>Dfirmibasis_genome.</title>
        <authorList>
            <person name="Edelbroek B."/>
            <person name="Kjellin J."/>
            <person name="Jerlstrom-Hultqvist J."/>
            <person name="Soderbom F."/>
        </authorList>
    </citation>
    <scope>NUCLEOTIDE SEQUENCE [LARGE SCALE GENOMIC DNA]</scope>
    <source>
        <strain evidence="7 8">TNS-C-14</strain>
    </source>
</reference>
<organism evidence="7 8">
    <name type="scientific">Dictyostelium firmibasis</name>
    <dbReference type="NCBI Taxonomy" id="79012"/>
    <lineage>
        <taxon>Eukaryota</taxon>
        <taxon>Amoebozoa</taxon>
        <taxon>Evosea</taxon>
        <taxon>Eumycetozoa</taxon>
        <taxon>Dictyostelia</taxon>
        <taxon>Dictyosteliales</taxon>
        <taxon>Dictyosteliaceae</taxon>
        <taxon>Dictyostelium</taxon>
    </lineage>
</organism>
<dbReference type="InterPro" id="IPR011989">
    <property type="entry name" value="ARM-like"/>
</dbReference>
<dbReference type="GO" id="GO:0043161">
    <property type="term" value="P:proteasome-mediated ubiquitin-dependent protein catabolic process"/>
    <property type="evidence" value="ECO:0007669"/>
    <property type="project" value="TreeGrafter"/>
</dbReference>
<keyword evidence="3" id="KW-0963">Cytoplasm</keyword>
<evidence type="ECO:0000256" key="3">
    <source>
        <dbReference type="ARBA" id="ARBA00022490"/>
    </source>
</evidence>
<dbReference type="GO" id="GO:0034657">
    <property type="term" value="C:GID complex"/>
    <property type="evidence" value="ECO:0007669"/>
    <property type="project" value="TreeGrafter"/>
</dbReference>
<evidence type="ECO:0000256" key="5">
    <source>
        <dbReference type="ARBA" id="ARBA00023242"/>
    </source>
</evidence>
<dbReference type="PANTHER" id="PTHR15651:SF7">
    <property type="entry name" value="ARMADILLO REPEAT-CONTAINING PROTEIN 8"/>
    <property type="match status" value="1"/>
</dbReference>
<dbReference type="InterPro" id="IPR000225">
    <property type="entry name" value="Armadillo"/>
</dbReference>
<dbReference type="EMBL" id="JAVFKY010000005">
    <property type="protein sequence ID" value="KAK5575850.1"/>
    <property type="molecule type" value="Genomic_DNA"/>
</dbReference>
<evidence type="ECO:0000256" key="1">
    <source>
        <dbReference type="ARBA" id="ARBA00004123"/>
    </source>
</evidence>
<evidence type="ECO:0008006" key="9">
    <source>
        <dbReference type="Google" id="ProtNLM"/>
    </source>
</evidence>
<accession>A0AAN7U0G5</accession>
<dbReference type="InterPro" id="IPR038739">
    <property type="entry name" value="ARMC8/Vid28"/>
</dbReference>
<dbReference type="InterPro" id="IPR016024">
    <property type="entry name" value="ARM-type_fold"/>
</dbReference>
<comment type="caution">
    <text evidence="7">The sequence shown here is derived from an EMBL/GenBank/DDBJ whole genome shotgun (WGS) entry which is preliminary data.</text>
</comment>
<gene>
    <name evidence="7" type="ORF">RB653_006984</name>
</gene>
<dbReference type="PANTHER" id="PTHR15651">
    <property type="entry name" value="ARMADILLO REPEAT-CONTAINING PROTEIN 8"/>
    <property type="match status" value="1"/>
</dbReference>
<sequence>MSNTPLYTLDENCKQSLNILSPENRGLYNEENRIQSAKFIKNTIIGNKLKKRLFIEAGAIPLFVDILNKEKNEDLLIQASSVIGSFGCRIDEGSEKIFEHNGVTPLINLLSSNNLKLVESAARSLKILSLFHQPPSSIYEESGVKLLISLFNHPLDSVKEVAATIIARGCESLYSNNNNNNNNNNNSNSNGNIINHSFLQYQNFVHIHGGLNAVMSILASPRSKIQEACLYVISWLTRDNVQLSTFIVNDERRILDIIIYLFKKNKSPKIKLLATNCLCNFNQSKTLPITCSLKNILPIIIRLMSEEESVKEDAPMVLARLVADSEDLQRIASEAEAISRLSIFLKDSNSSERLKENSLSAIAVLCSSREDSRKQVVDAKIIPQIISSLNSTNYAIRAAACNCTKSLSRSIKQLRTSLFDCTIATPLLRLLDDQSLEVRVSASATLCNLVLDFSPMKQAIMDNGIIVKLVQLTQDSNDFKIRLNCIWALKNLLYMAEPSLKEQVMKELGYQRLIELIKDIDPSISEQALAVLRNLAFKDNDHLISELHFHDQLVPTIENRLASNIPEIIKQTLFVICNIAGNEKIRASVMNSSIINRLIHFMEHKHCEIRIASVWCVCNIIGPDDNSTSAGRVLKFKELGYQKKLEMLADHDSNIEVKDRVKTALALFKKCVFI</sequence>
<dbReference type="SUPFAM" id="SSF48371">
    <property type="entry name" value="ARM repeat"/>
    <property type="match status" value="2"/>
</dbReference>